<dbReference type="Gene3D" id="2.40.30.170">
    <property type="match status" value="1"/>
</dbReference>
<feature type="coiled-coil region" evidence="2">
    <location>
        <begin position="201"/>
        <end position="235"/>
    </location>
</feature>
<reference evidence="5 6" key="2">
    <citation type="journal article" date="2022" name="Mar. Drugs">
        <title>Bioassay-Guided Fractionation Leads to the Detection of Cholic Acid Generated by the Rare Thalassomonas sp.</title>
        <authorList>
            <person name="Pheiffer F."/>
            <person name="Schneider Y.K."/>
            <person name="Hansen E.H."/>
            <person name="Andersen J.H."/>
            <person name="Isaksson J."/>
            <person name="Busche T."/>
            <person name="R C."/>
            <person name="Kalinowski J."/>
            <person name="Zyl L.V."/>
            <person name="Trindade M."/>
        </authorList>
    </citation>
    <scope>NUCLEOTIDE SEQUENCE [LARGE SCALE GENOMIC DNA]</scope>
    <source>
        <strain evidence="5 6">A5K-106</strain>
    </source>
</reference>
<sequence length="425" mass="47670">MDRAINNNKQKTHNRKRYIKAGLAGCAIGVFVLVFTWSKLTSAGGKTYNLAKNNLMLSQVKQQAFAEYLPVRAVVEPEKTIFIDAIDGGRVEQVYLQEGALVEKDQPILKLSNTGLQLTVLAREAEVSEQINNMRNTRLALEQNQLSLKRDVIELDFEVQKLEKRFARSKRLVKQKLISEQEFEEIKDELAYQKRYRETVRQSQEKEALLQEQQLAQLSQSIKTLENNLAISQMSLDKLIIRAPVSGQLTFLDAQVGESKRDGQRLGQVDLLSTFKVSARIDEFYVSRIAAGQEAEFSLDGQRHQLTVSKVYPGIDNGTFKVDFTLADANSREQLRLGQSLQAKLNLSASENKLQISNGAFMQTTGGNWVFVVSADGSRAEKRQVRLGRRNPQSVEVLEGLAPGESVITSSYASFADAEQVQLLL</sequence>
<evidence type="ECO:0000313" key="6">
    <source>
        <dbReference type="Proteomes" id="UP000032568"/>
    </source>
</evidence>
<dbReference type="KEGG" id="tact:SG35_018075"/>
<dbReference type="Gene3D" id="2.40.420.20">
    <property type="match status" value="1"/>
</dbReference>
<evidence type="ECO:0000256" key="3">
    <source>
        <dbReference type="SAM" id="Phobius"/>
    </source>
</evidence>
<dbReference type="Gene3D" id="1.10.287.470">
    <property type="entry name" value="Helix hairpin bin"/>
    <property type="match status" value="1"/>
</dbReference>
<dbReference type="PANTHER" id="PTHR30469:SF33">
    <property type="entry name" value="SLR1207 PROTEIN"/>
    <property type="match status" value="1"/>
</dbReference>
<comment type="similarity">
    <text evidence="1">Belongs to the membrane fusion protein (MFP) (TC 8.A.1) family.</text>
</comment>
<keyword evidence="3" id="KW-0812">Transmembrane</keyword>
<dbReference type="GO" id="GO:0015562">
    <property type="term" value="F:efflux transmembrane transporter activity"/>
    <property type="evidence" value="ECO:0007669"/>
    <property type="project" value="TreeGrafter"/>
</dbReference>
<organism evidence="5 6">
    <name type="scientific">Thalassomonas actiniarum</name>
    <dbReference type="NCBI Taxonomy" id="485447"/>
    <lineage>
        <taxon>Bacteria</taxon>
        <taxon>Pseudomonadati</taxon>
        <taxon>Pseudomonadota</taxon>
        <taxon>Gammaproteobacteria</taxon>
        <taxon>Alteromonadales</taxon>
        <taxon>Colwelliaceae</taxon>
        <taxon>Thalassomonas</taxon>
    </lineage>
</organism>
<dbReference type="Pfam" id="PF25967">
    <property type="entry name" value="RND-MFP_C"/>
    <property type="match status" value="1"/>
</dbReference>
<evidence type="ECO:0000259" key="4">
    <source>
        <dbReference type="Pfam" id="PF25967"/>
    </source>
</evidence>
<dbReference type="InterPro" id="IPR058627">
    <property type="entry name" value="MdtA-like_C"/>
</dbReference>
<dbReference type="Proteomes" id="UP000032568">
    <property type="component" value="Chromosome"/>
</dbReference>
<dbReference type="GO" id="GO:1990281">
    <property type="term" value="C:efflux pump complex"/>
    <property type="evidence" value="ECO:0007669"/>
    <property type="project" value="TreeGrafter"/>
</dbReference>
<reference evidence="5 6" key="1">
    <citation type="journal article" date="2015" name="Genome Announc.">
        <title>Draft Genome Sequences of Marine Isolates of Thalassomonas viridans and Thalassomonas actiniarum.</title>
        <authorList>
            <person name="Olonade I."/>
            <person name="van Zyl L.J."/>
            <person name="Trindade M."/>
        </authorList>
    </citation>
    <scope>NUCLEOTIDE SEQUENCE [LARGE SCALE GENOMIC DNA]</scope>
    <source>
        <strain evidence="5 6">A5K-106</strain>
    </source>
</reference>
<dbReference type="RefSeq" id="WP_053043180.1">
    <property type="nucleotide sequence ID" value="NZ_CP059735.1"/>
</dbReference>
<gene>
    <name evidence="5" type="ORF">SG35_018075</name>
</gene>
<dbReference type="EMBL" id="CP059735">
    <property type="protein sequence ID" value="WDD97239.1"/>
    <property type="molecule type" value="Genomic_DNA"/>
</dbReference>
<protein>
    <submittedName>
        <fullName evidence="5">Efflux RND transporter periplasmic adaptor subunit</fullName>
    </submittedName>
</protein>
<keyword evidence="2" id="KW-0175">Coiled coil</keyword>
<evidence type="ECO:0000256" key="1">
    <source>
        <dbReference type="ARBA" id="ARBA00009477"/>
    </source>
</evidence>
<accession>A0AAF0C200</accession>
<name>A0AAF0C200_9GAMM</name>
<proteinExistence type="inferred from homology"/>
<keyword evidence="6" id="KW-1185">Reference proteome</keyword>
<dbReference type="PANTHER" id="PTHR30469">
    <property type="entry name" value="MULTIDRUG RESISTANCE PROTEIN MDTA"/>
    <property type="match status" value="1"/>
</dbReference>
<evidence type="ECO:0000256" key="2">
    <source>
        <dbReference type="SAM" id="Coils"/>
    </source>
</evidence>
<feature type="transmembrane region" description="Helical" evidence="3">
    <location>
        <begin position="21"/>
        <end position="40"/>
    </location>
</feature>
<feature type="domain" description="Multidrug resistance protein MdtA-like C-terminal permuted SH3" evidence="4">
    <location>
        <begin position="360"/>
        <end position="410"/>
    </location>
</feature>
<keyword evidence="3" id="KW-0472">Membrane</keyword>
<dbReference type="NCBIfam" id="TIGR01730">
    <property type="entry name" value="RND_mfp"/>
    <property type="match status" value="1"/>
</dbReference>
<dbReference type="Gene3D" id="2.40.50.100">
    <property type="match status" value="1"/>
</dbReference>
<keyword evidence="3" id="KW-1133">Transmembrane helix</keyword>
<dbReference type="InterPro" id="IPR006143">
    <property type="entry name" value="RND_pump_MFP"/>
</dbReference>
<evidence type="ECO:0000313" key="5">
    <source>
        <dbReference type="EMBL" id="WDD97239.1"/>
    </source>
</evidence>
<dbReference type="AlphaFoldDB" id="A0AAF0C200"/>